<keyword evidence="3" id="KW-1185">Reference proteome</keyword>
<dbReference type="AlphaFoldDB" id="A0A9X3ERJ3"/>
<evidence type="ECO:0000313" key="2">
    <source>
        <dbReference type="EMBL" id="MCY1009017.1"/>
    </source>
</evidence>
<dbReference type="RefSeq" id="WP_267771673.1">
    <property type="nucleotide sequence ID" value="NZ_JAPNKE010000002.1"/>
</dbReference>
<organism evidence="2 3">
    <name type="scientific">Nannocystis pusilla</name>
    <dbReference type="NCBI Taxonomy" id="889268"/>
    <lineage>
        <taxon>Bacteria</taxon>
        <taxon>Pseudomonadati</taxon>
        <taxon>Myxococcota</taxon>
        <taxon>Polyangia</taxon>
        <taxon>Nannocystales</taxon>
        <taxon>Nannocystaceae</taxon>
        <taxon>Nannocystis</taxon>
    </lineage>
</organism>
<comment type="caution">
    <text evidence="2">The sequence shown here is derived from an EMBL/GenBank/DDBJ whole genome shotgun (WGS) entry which is preliminary data.</text>
</comment>
<protein>
    <submittedName>
        <fullName evidence="2">Uncharacterized protein</fullName>
    </submittedName>
</protein>
<dbReference type="Proteomes" id="UP001150924">
    <property type="component" value="Unassembled WGS sequence"/>
</dbReference>
<name>A0A9X3ERJ3_9BACT</name>
<evidence type="ECO:0000256" key="1">
    <source>
        <dbReference type="SAM" id="MobiDB-lite"/>
    </source>
</evidence>
<reference evidence="2" key="1">
    <citation type="submission" date="2022-11" db="EMBL/GenBank/DDBJ databases">
        <title>Minimal conservation of predation-associated metabolite biosynthetic gene clusters underscores biosynthetic potential of Myxococcota including descriptions for ten novel species: Archangium lansinium sp. nov., Myxococcus landrumus sp. nov., Nannocystis bai.</title>
        <authorList>
            <person name="Ahearne A."/>
            <person name="Stevens C."/>
            <person name="Phillips K."/>
        </authorList>
    </citation>
    <scope>NUCLEOTIDE SEQUENCE</scope>
    <source>
        <strain evidence="2">Na p29</strain>
    </source>
</reference>
<sequence>MPLLLMLIVGGCEARPPAASPSTGRDVGSASPGGTTVVAPKEPAPPPAPPDGSSPLGPEFPIVKMWTQTTFAHDHGDMTTLERVAVAGEPCPPEDVLQRVVAHWGGWTPAGGRSDEDVLRTTRAFIEAWDGRLGAKQLTGDEPPDDLASYLGRGGRAGRGVAPGEPPLVYHPPRYELRGEGGVRLVVASYFVEGHISQRGRHWTYRVWALRVEDGARHPIGPDSALPRPRAFSEGD</sequence>
<proteinExistence type="predicted"/>
<evidence type="ECO:0000313" key="3">
    <source>
        <dbReference type="Proteomes" id="UP001150924"/>
    </source>
</evidence>
<feature type="region of interest" description="Disordered" evidence="1">
    <location>
        <begin position="15"/>
        <end position="58"/>
    </location>
</feature>
<feature type="compositionally biased region" description="Pro residues" evidence="1">
    <location>
        <begin position="42"/>
        <end position="52"/>
    </location>
</feature>
<gene>
    <name evidence="2" type="ORF">OV079_26350</name>
</gene>
<dbReference type="EMBL" id="JAPNKE010000002">
    <property type="protein sequence ID" value="MCY1009017.1"/>
    <property type="molecule type" value="Genomic_DNA"/>
</dbReference>
<accession>A0A9X3ERJ3</accession>